<comment type="caution">
    <text evidence="10">The sequence shown here is derived from an EMBL/GenBank/DDBJ whole genome shotgun (WGS) entry which is preliminary data.</text>
</comment>
<gene>
    <name evidence="10" type="ORF">DYB30_009542</name>
</gene>
<dbReference type="SMART" id="SM00220">
    <property type="entry name" value="S_TKc"/>
    <property type="match status" value="1"/>
</dbReference>
<dbReference type="Pfam" id="PF00069">
    <property type="entry name" value="Pkinase"/>
    <property type="match status" value="1"/>
</dbReference>
<evidence type="ECO:0000256" key="8">
    <source>
        <dbReference type="ARBA" id="ARBA00048679"/>
    </source>
</evidence>
<keyword evidence="2" id="KW-0723">Serine/threonine-protein kinase</keyword>
<dbReference type="PANTHER" id="PTHR43895:SF32">
    <property type="entry name" value="SERINE_THREONINE-PROTEIN KINASE CHK1"/>
    <property type="match status" value="1"/>
</dbReference>
<evidence type="ECO:0000256" key="5">
    <source>
        <dbReference type="ARBA" id="ARBA00022777"/>
    </source>
</evidence>
<dbReference type="Proteomes" id="UP000266643">
    <property type="component" value="Unassembled WGS sequence"/>
</dbReference>
<reference evidence="10 11" key="1">
    <citation type="submission" date="2018-08" db="EMBL/GenBank/DDBJ databases">
        <title>Aphanomyces genome sequencing and annotation.</title>
        <authorList>
            <person name="Minardi D."/>
            <person name="Oidtmann B."/>
            <person name="Van Der Giezen M."/>
            <person name="Studholme D.J."/>
        </authorList>
    </citation>
    <scope>NUCLEOTIDE SEQUENCE [LARGE SCALE GENOMIC DNA]</scope>
    <source>
        <strain evidence="10 11">D2</strain>
    </source>
</reference>
<dbReference type="AlphaFoldDB" id="A0A397C798"/>
<keyword evidence="6" id="KW-0067">ATP-binding</keyword>
<evidence type="ECO:0000256" key="4">
    <source>
        <dbReference type="ARBA" id="ARBA00022741"/>
    </source>
</evidence>
<keyword evidence="4" id="KW-0547">Nucleotide-binding</keyword>
<evidence type="ECO:0000256" key="7">
    <source>
        <dbReference type="ARBA" id="ARBA00047899"/>
    </source>
</evidence>
<dbReference type="EMBL" id="QUTD01010818">
    <property type="protein sequence ID" value="RHY40713.1"/>
    <property type="molecule type" value="Genomic_DNA"/>
</dbReference>
<dbReference type="InterPro" id="IPR008271">
    <property type="entry name" value="Ser/Thr_kinase_AS"/>
</dbReference>
<proteinExistence type="predicted"/>
<dbReference type="PANTHER" id="PTHR43895">
    <property type="entry name" value="CALCIUM/CALMODULIN-DEPENDENT PROTEIN KINASE KINASE-RELATED"/>
    <property type="match status" value="1"/>
</dbReference>
<dbReference type="Gene3D" id="3.30.200.20">
    <property type="entry name" value="Phosphorylase Kinase, domain 1"/>
    <property type="match status" value="1"/>
</dbReference>
<evidence type="ECO:0000313" key="11">
    <source>
        <dbReference type="Proteomes" id="UP000266643"/>
    </source>
</evidence>
<evidence type="ECO:0000256" key="6">
    <source>
        <dbReference type="ARBA" id="ARBA00022840"/>
    </source>
</evidence>
<dbReference type="EC" id="2.7.11.1" evidence="1"/>
<organism evidence="10 11">
    <name type="scientific">Aphanomyces astaci</name>
    <name type="common">Crayfish plague agent</name>
    <dbReference type="NCBI Taxonomy" id="112090"/>
    <lineage>
        <taxon>Eukaryota</taxon>
        <taxon>Sar</taxon>
        <taxon>Stramenopiles</taxon>
        <taxon>Oomycota</taxon>
        <taxon>Saprolegniomycetes</taxon>
        <taxon>Saprolegniales</taxon>
        <taxon>Verrucalvaceae</taxon>
        <taxon>Aphanomyces</taxon>
    </lineage>
</organism>
<comment type="catalytic activity">
    <reaction evidence="8">
        <text>L-seryl-[protein] + ATP = O-phospho-L-seryl-[protein] + ADP + H(+)</text>
        <dbReference type="Rhea" id="RHEA:17989"/>
        <dbReference type="Rhea" id="RHEA-COMP:9863"/>
        <dbReference type="Rhea" id="RHEA-COMP:11604"/>
        <dbReference type="ChEBI" id="CHEBI:15378"/>
        <dbReference type="ChEBI" id="CHEBI:29999"/>
        <dbReference type="ChEBI" id="CHEBI:30616"/>
        <dbReference type="ChEBI" id="CHEBI:83421"/>
        <dbReference type="ChEBI" id="CHEBI:456216"/>
        <dbReference type="EC" id="2.7.11.1"/>
    </reaction>
</comment>
<dbReference type="VEuPathDB" id="FungiDB:H257_02389"/>
<dbReference type="InterPro" id="IPR011009">
    <property type="entry name" value="Kinase-like_dom_sf"/>
</dbReference>
<dbReference type="PROSITE" id="PS00108">
    <property type="entry name" value="PROTEIN_KINASE_ST"/>
    <property type="match status" value="1"/>
</dbReference>
<evidence type="ECO:0000256" key="3">
    <source>
        <dbReference type="ARBA" id="ARBA00022679"/>
    </source>
</evidence>
<dbReference type="PROSITE" id="PS50011">
    <property type="entry name" value="PROTEIN_KINASE_DOM"/>
    <property type="match status" value="1"/>
</dbReference>
<name>A0A397C798_APHAT</name>
<evidence type="ECO:0000259" key="9">
    <source>
        <dbReference type="PROSITE" id="PS50011"/>
    </source>
</evidence>
<evidence type="ECO:0000256" key="2">
    <source>
        <dbReference type="ARBA" id="ARBA00022527"/>
    </source>
</evidence>
<dbReference type="GO" id="GO:0007165">
    <property type="term" value="P:signal transduction"/>
    <property type="evidence" value="ECO:0007669"/>
    <property type="project" value="TreeGrafter"/>
</dbReference>
<dbReference type="InterPro" id="IPR000719">
    <property type="entry name" value="Prot_kinase_dom"/>
</dbReference>
<keyword evidence="5" id="KW-0418">Kinase</keyword>
<dbReference type="GO" id="GO:0004674">
    <property type="term" value="F:protein serine/threonine kinase activity"/>
    <property type="evidence" value="ECO:0007669"/>
    <property type="project" value="UniProtKB-KW"/>
</dbReference>
<evidence type="ECO:0000256" key="1">
    <source>
        <dbReference type="ARBA" id="ARBA00012513"/>
    </source>
</evidence>
<protein>
    <recommendedName>
        <fullName evidence="1">non-specific serine/threonine protein kinase</fullName>
        <ecNumber evidence="1">2.7.11.1</ecNumber>
    </recommendedName>
</protein>
<comment type="catalytic activity">
    <reaction evidence="7">
        <text>L-threonyl-[protein] + ATP = O-phospho-L-threonyl-[protein] + ADP + H(+)</text>
        <dbReference type="Rhea" id="RHEA:46608"/>
        <dbReference type="Rhea" id="RHEA-COMP:11060"/>
        <dbReference type="Rhea" id="RHEA-COMP:11605"/>
        <dbReference type="ChEBI" id="CHEBI:15378"/>
        <dbReference type="ChEBI" id="CHEBI:30013"/>
        <dbReference type="ChEBI" id="CHEBI:30616"/>
        <dbReference type="ChEBI" id="CHEBI:61977"/>
        <dbReference type="ChEBI" id="CHEBI:456216"/>
        <dbReference type="EC" id="2.7.11.1"/>
    </reaction>
</comment>
<dbReference type="Gene3D" id="1.10.510.10">
    <property type="entry name" value="Transferase(Phosphotransferase) domain 1"/>
    <property type="match status" value="1"/>
</dbReference>
<dbReference type="GO" id="GO:0005524">
    <property type="term" value="F:ATP binding"/>
    <property type="evidence" value="ECO:0007669"/>
    <property type="project" value="UniProtKB-KW"/>
</dbReference>
<accession>A0A397C798</accession>
<dbReference type="SUPFAM" id="SSF56112">
    <property type="entry name" value="Protein kinase-like (PK-like)"/>
    <property type="match status" value="1"/>
</dbReference>
<sequence length="534" mass="59254">MFRCCARKVLEFYSNLRKRTQISRSVDSDAVTAPPRTRLVTEDDTFEDLRKTWTDPREYGVPTMALCAFEKGKKVSPLSENWLVPSMMDVYDGQSIIVAQQEKFRLGNYLGSGIAGVVYEATDMQHHRPVAVKILNPVGYKLFFPQALARCEVIRAGAAFDTSLSSTAVEKGHVWWLLHPNQHELIPCYKDGHTGTIKEMTLDMCASLWPLDANNGDDDPLETDVDMTAPDDVIVTASKTWHVPHVPKKYATFLQNRRTIYREIAHMHRLTGNTVDSGCVGNTGHDNVLKLFDVLEFVQPSKTTIFLVLELASGGEFFDRIKFDGGLADADARMYFKQLVAGVQYCHRLGIVHRDLKPENLLLGDGDVLKIADFGLSAHCIAAAVGHSSSVESTCSSDELLGVPELPSQVRRLKSVVGSPHYVAPEVTQKCHFGYDGRKADMWSLGVILYTMLVGGLPFGKDLTQCPRFAHFTAWITDGDPLLSPSGRHKFPGFLFPPSIGPDALRLLCSLLHPEPTKRCTCADALKSSWLVQS</sequence>
<keyword evidence="3" id="KW-0808">Transferase</keyword>
<evidence type="ECO:0000313" key="10">
    <source>
        <dbReference type="EMBL" id="RHY40713.1"/>
    </source>
</evidence>
<feature type="domain" description="Protein kinase" evidence="9">
    <location>
        <begin position="104"/>
        <end position="531"/>
    </location>
</feature>